<keyword evidence="2" id="KW-1185">Reference proteome</keyword>
<dbReference type="Proteomes" id="UP000011083">
    <property type="component" value="Unassembled WGS sequence"/>
</dbReference>
<evidence type="ECO:0000313" key="1">
    <source>
        <dbReference type="EMBL" id="ELR17071.1"/>
    </source>
</evidence>
<dbReference type="RefSeq" id="XP_004339084.1">
    <property type="nucleotide sequence ID" value="XM_004339036.1"/>
</dbReference>
<proteinExistence type="predicted"/>
<accession>L8GYB5</accession>
<evidence type="ECO:0000313" key="2">
    <source>
        <dbReference type="Proteomes" id="UP000011083"/>
    </source>
</evidence>
<dbReference type="GeneID" id="14918547"/>
<dbReference type="AlphaFoldDB" id="L8GYB5"/>
<protein>
    <submittedName>
        <fullName evidence="1">Uncharacterized protein</fullName>
    </submittedName>
</protein>
<gene>
    <name evidence="1" type="ORF">ACA1_057030</name>
</gene>
<sequence length="421" mass="46814">MATAQEQATRAIAAFMRTNPSDKPEELEKACERLIDAMRLATPRKKLCDYSFDEMCVEMAKLLSEPKPVHQHQTDNIPLFLSLTDDRASFRSLIRRPNIRVTSPTNVNVVECRQRITCKVDRGSSVVVPLISDARWFTELCFGIHSVRLAKIERKATSVQTDNNPMSGIHAATISYGRTSSSGHIIEHGAIDELVRKMGQLFAGQDSGADRSYTMLPFASSFDPDRYWLPVPKGDPGCYHLEVSLNGSQFESFEVEFTCMLFRGEARPTLGPRLVLPRVNSQFMLGQTASCCDGFFEVRMPVDEAAGCVGMALAGAYDLRPGQLLDEAVLFHGEESIIAWSAASLREGFARKMGPAVGHFTDGIHLLEFGPHMSDPQRAMSITSTDEPLTLRLRFAKGDVDTNMALVRTLLLQIRRIHMRG</sequence>
<name>L8GYB5_ACACF</name>
<dbReference type="KEGG" id="acan:ACA1_057030"/>
<dbReference type="VEuPathDB" id="AmoebaDB:ACA1_057030"/>
<dbReference type="EMBL" id="KB007974">
    <property type="protein sequence ID" value="ELR17071.1"/>
    <property type="molecule type" value="Genomic_DNA"/>
</dbReference>
<reference evidence="1 2" key="1">
    <citation type="journal article" date="2013" name="Genome Biol.">
        <title>Genome of Acanthamoeba castellanii highlights extensive lateral gene transfer and early evolution of tyrosine kinase signaling.</title>
        <authorList>
            <person name="Clarke M."/>
            <person name="Lohan A.J."/>
            <person name="Liu B."/>
            <person name="Lagkouvardos I."/>
            <person name="Roy S."/>
            <person name="Zafar N."/>
            <person name="Bertelli C."/>
            <person name="Schilde C."/>
            <person name="Kianianmomeni A."/>
            <person name="Burglin T.R."/>
            <person name="Frech C."/>
            <person name="Turcotte B."/>
            <person name="Kopec K.O."/>
            <person name="Synnott J.M."/>
            <person name="Choo C."/>
            <person name="Paponov I."/>
            <person name="Finkler A."/>
            <person name="Soon Heng Tan C."/>
            <person name="Hutchins A.P."/>
            <person name="Weinmeier T."/>
            <person name="Rattei T."/>
            <person name="Chu J.S."/>
            <person name="Gimenez G."/>
            <person name="Irimia M."/>
            <person name="Rigden D.J."/>
            <person name="Fitzpatrick D.A."/>
            <person name="Lorenzo-Morales J."/>
            <person name="Bateman A."/>
            <person name="Chiu C.H."/>
            <person name="Tang P."/>
            <person name="Hegemann P."/>
            <person name="Fromm H."/>
            <person name="Raoult D."/>
            <person name="Greub G."/>
            <person name="Miranda-Saavedra D."/>
            <person name="Chen N."/>
            <person name="Nash P."/>
            <person name="Ginger M.L."/>
            <person name="Horn M."/>
            <person name="Schaap P."/>
            <person name="Caler L."/>
            <person name="Loftus B."/>
        </authorList>
    </citation>
    <scope>NUCLEOTIDE SEQUENCE [LARGE SCALE GENOMIC DNA]</scope>
    <source>
        <strain evidence="1 2">Neff</strain>
    </source>
</reference>
<organism evidence="1 2">
    <name type="scientific">Acanthamoeba castellanii (strain ATCC 30010 / Neff)</name>
    <dbReference type="NCBI Taxonomy" id="1257118"/>
    <lineage>
        <taxon>Eukaryota</taxon>
        <taxon>Amoebozoa</taxon>
        <taxon>Discosea</taxon>
        <taxon>Longamoebia</taxon>
        <taxon>Centramoebida</taxon>
        <taxon>Acanthamoebidae</taxon>
        <taxon>Acanthamoeba</taxon>
    </lineage>
</organism>